<organism evidence="2 3">
    <name type="scientific">Trema orientale</name>
    <name type="common">Charcoal tree</name>
    <name type="synonym">Celtis orientalis</name>
    <dbReference type="NCBI Taxonomy" id="63057"/>
    <lineage>
        <taxon>Eukaryota</taxon>
        <taxon>Viridiplantae</taxon>
        <taxon>Streptophyta</taxon>
        <taxon>Embryophyta</taxon>
        <taxon>Tracheophyta</taxon>
        <taxon>Spermatophyta</taxon>
        <taxon>Magnoliopsida</taxon>
        <taxon>eudicotyledons</taxon>
        <taxon>Gunneridae</taxon>
        <taxon>Pentapetalae</taxon>
        <taxon>rosids</taxon>
        <taxon>fabids</taxon>
        <taxon>Rosales</taxon>
        <taxon>Cannabaceae</taxon>
        <taxon>Trema</taxon>
    </lineage>
</organism>
<reference evidence="3" key="1">
    <citation type="submission" date="2016-06" db="EMBL/GenBank/DDBJ databases">
        <title>Parallel loss of symbiosis genes in relatives of nitrogen-fixing non-legume Parasponia.</title>
        <authorList>
            <person name="Van Velzen R."/>
            <person name="Holmer R."/>
            <person name="Bu F."/>
            <person name="Rutten L."/>
            <person name="Van Zeijl A."/>
            <person name="Liu W."/>
            <person name="Santuari L."/>
            <person name="Cao Q."/>
            <person name="Sharma T."/>
            <person name="Shen D."/>
            <person name="Roswanjaya Y."/>
            <person name="Wardhani T."/>
            <person name="Kalhor M.S."/>
            <person name="Jansen J."/>
            <person name="Van den Hoogen J."/>
            <person name="Gungor B."/>
            <person name="Hartog M."/>
            <person name="Hontelez J."/>
            <person name="Verver J."/>
            <person name="Yang W.-C."/>
            <person name="Schijlen E."/>
            <person name="Repin R."/>
            <person name="Schilthuizen M."/>
            <person name="Schranz E."/>
            <person name="Heidstra R."/>
            <person name="Miyata K."/>
            <person name="Fedorova E."/>
            <person name="Kohlen W."/>
            <person name="Bisseling T."/>
            <person name="Smit S."/>
            <person name="Geurts R."/>
        </authorList>
    </citation>
    <scope>NUCLEOTIDE SEQUENCE [LARGE SCALE GENOMIC DNA]</scope>
    <source>
        <strain evidence="3">cv. RG33-2</strain>
    </source>
</reference>
<evidence type="ECO:0000256" key="1">
    <source>
        <dbReference type="SAM" id="MobiDB-lite"/>
    </source>
</evidence>
<protein>
    <submittedName>
        <fullName evidence="2">Uncharacterized protein</fullName>
    </submittedName>
</protein>
<gene>
    <name evidence="2" type="ORF">TorRG33x02_325080</name>
</gene>
<dbReference type="AlphaFoldDB" id="A0A2P5BDH6"/>
<accession>A0A2P5BDH6</accession>
<keyword evidence="3" id="KW-1185">Reference proteome</keyword>
<evidence type="ECO:0000313" key="2">
    <source>
        <dbReference type="EMBL" id="PON46845.1"/>
    </source>
</evidence>
<proteinExistence type="predicted"/>
<dbReference type="Proteomes" id="UP000237000">
    <property type="component" value="Unassembled WGS sequence"/>
</dbReference>
<feature type="region of interest" description="Disordered" evidence="1">
    <location>
        <begin position="1"/>
        <end position="21"/>
    </location>
</feature>
<dbReference type="InParanoid" id="A0A2P5BDH6"/>
<evidence type="ECO:0000313" key="3">
    <source>
        <dbReference type="Proteomes" id="UP000237000"/>
    </source>
</evidence>
<name>A0A2P5BDH6_TREOI</name>
<dbReference type="EMBL" id="JXTC01000546">
    <property type="protein sequence ID" value="PON46845.1"/>
    <property type="molecule type" value="Genomic_DNA"/>
</dbReference>
<sequence>MRGRLCQPSVKHPSFSSTQYPSAEKSVRSMLACLNALEPRWSGLNPA</sequence>
<comment type="caution">
    <text evidence="2">The sequence shown here is derived from an EMBL/GenBank/DDBJ whole genome shotgun (WGS) entry which is preliminary data.</text>
</comment>